<proteinExistence type="inferred from homology"/>
<keyword evidence="1 3" id="KW-0807">Transducer</keyword>
<feature type="transmembrane region" description="Helical" evidence="4">
    <location>
        <begin position="182"/>
        <end position="202"/>
    </location>
</feature>
<dbReference type="CDD" id="cd11386">
    <property type="entry name" value="MCP_signal"/>
    <property type="match status" value="1"/>
</dbReference>
<comment type="similarity">
    <text evidence="2">Belongs to the methyl-accepting chemotaxis (MCP) protein family.</text>
</comment>
<evidence type="ECO:0000256" key="3">
    <source>
        <dbReference type="PROSITE-ProRule" id="PRU00284"/>
    </source>
</evidence>
<dbReference type="STRING" id="767817.Desgi_2199"/>
<dbReference type="eggNOG" id="COG0840">
    <property type="taxonomic scope" value="Bacteria"/>
</dbReference>
<dbReference type="GO" id="GO:0007165">
    <property type="term" value="P:signal transduction"/>
    <property type="evidence" value="ECO:0007669"/>
    <property type="project" value="UniProtKB-KW"/>
</dbReference>
<evidence type="ECO:0000256" key="2">
    <source>
        <dbReference type="ARBA" id="ARBA00029447"/>
    </source>
</evidence>
<dbReference type="HOGENOM" id="CLU_000445_107_27_9"/>
<feature type="transmembrane region" description="Helical" evidence="4">
    <location>
        <begin position="7"/>
        <end position="26"/>
    </location>
</feature>
<dbReference type="GO" id="GO:0016020">
    <property type="term" value="C:membrane"/>
    <property type="evidence" value="ECO:0007669"/>
    <property type="project" value="InterPro"/>
</dbReference>
<keyword evidence="8" id="KW-1185">Reference proteome</keyword>
<dbReference type="InterPro" id="IPR004089">
    <property type="entry name" value="MCPsignal_dom"/>
</dbReference>
<dbReference type="SMART" id="SM00304">
    <property type="entry name" value="HAMP"/>
    <property type="match status" value="2"/>
</dbReference>
<dbReference type="PROSITE" id="PS50111">
    <property type="entry name" value="CHEMOTAXIS_TRANSDUC_2"/>
    <property type="match status" value="1"/>
</dbReference>
<evidence type="ECO:0000313" key="7">
    <source>
        <dbReference type="EMBL" id="AGL01628.1"/>
    </source>
</evidence>
<sequence>MSLQLKILSGFIFVIAIFTIAAGIVYHKIGDVQVNVSNIPHEFERSQQLSNIRNNFTAQSAAMRGYMYYKQDNYVEQLRQLGEENISILQTMIDTARQSSNKEKFQTLKDYQDQYSALFLDKYIPLIREGKEEEANAVAINEGLPLANNINNATDSYAKERNNNLMTIVQNINTEFTSMKRIALFSSILALLIGLLLGFFLARSISLPLRKVAAESAKIAEGDLTGKEIDIKTKDEVGQLAMAFNKMILNLRSLVIQIQEKSQVIASSSMQLSASSQNVAAGAQETASTTNQVASTVEQVTVNTQHIAEISEQATTYAREGNEGINRIGIQMEAIENATTTSGEVINALNESATKISQIVELITQIAEQTNLLSLNAAIEAARAGEQGRGFAVVAEEVRKLAVQSADAAKEIHDLITSIQQETNKAVQSMTDNIAQVKEGAAVVSDVGTTFEKIISAVQNLSGEIQSVASAAEQMSSGVQNVAATAEEQTASVEEISSTSQNLAGMAEELDSLSKQFKVA</sequence>
<dbReference type="Pfam" id="PF00015">
    <property type="entry name" value="MCPsignal"/>
    <property type="match status" value="1"/>
</dbReference>
<dbReference type="SMART" id="SM00283">
    <property type="entry name" value="MA"/>
    <property type="match status" value="1"/>
</dbReference>
<name>R4KEK7_9FIRM</name>
<keyword evidence="4" id="KW-0812">Transmembrane</keyword>
<protein>
    <submittedName>
        <fullName evidence="7">Methyl-accepting chemotaxis protein</fullName>
    </submittedName>
</protein>
<organism evidence="7 8">
    <name type="scientific">Desulfoscipio gibsoniae DSM 7213</name>
    <dbReference type="NCBI Taxonomy" id="767817"/>
    <lineage>
        <taxon>Bacteria</taxon>
        <taxon>Bacillati</taxon>
        <taxon>Bacillota</taxon>
        <taxon>Clostridia</taxon>
        <taxon>Eubacteriales</taxon>
        <taxon>Desulfallaceae</taxon>
        <taxon>Desulfoscipio</taxon>
    </lineage>
</organism>
<reference evidence="7 8" key="1">
    <citation type="submission" date="2012-01" db="EMBL/GenBank/DDBJ databases">
        <title>Complete sequence of Desulfotomaculum gibsoniae DSM 7213.</title>
        <authorList>
            <consortium name="US DOE Joint Genome Institute"/>
            <person name="Lucas S."/>
            <person name="Han J."/>
            <person name="Lapidus A."/>
            <person name="Cheng J.-F."/>
            <person name="Goodwin L."/>
            <person name="Pitluck S."/>
            <person name="Peters L."/>
            <person name="Ovchinnikova G."/>
            <person name="Teshima H."/>
            <person name="Detter J.C."/>
            <person name="Han C."/>
            <person name="Tapia R."/>
            <person name="Land M."/>
            <person name="Hauser L."/>
            <person name="Kyrpides N."/>
            <person name="Ivanova N."/>
            <person name="Pagani I."/>
            <person name="Parshina S."/>
            <person name="Plugge C."/>
            <person name="Muyzer G."/>
            <person name="Kuever J."/>
            <person name="Ivanova A."/>
            <person name="Nazina T."/>
            <person name="Klenk H.-P."/>
            <person name="Brambilla E."/>
            <person name="Spring S."/>
            <person name="Stams A.F."/>
            <person name="Woyke T."/>
        </authorList>
    </citation>
    <scope>NUCLEOTIDE SEQUENCE [LARGE SCALE GENOMIC DNA]</scope>
    <source>
        <strain evidence="7 8">DSM 7213</strain>
    </source>
</reference>
<dbReference type="KEGG" id="dgi:Desgi_2199"/>
<dbReference type="OrthoDB" id="5392220at2"/>
<dbReference type="AlphaFoldDB" id="R4KEK7"/>
<dbReference type="PROSITE" id="PS50885">
    <property type="entry name" value="HAMP"/>
    <property type="match status" value="1"/>
</dbReference>
<gene>
    <name evidence="7" type="ORF">Desgi_2199</name>
</gene>
<dbReference type="Proteomes" id="UP000013520">
    <property type="component" value="Chromosome"/>
</dbReference>
<evidence type="ECO:0000259" key="5">
    <source>
        <dbReference type="PROSITE" id="PS50111"/>
    </source>
</evidence>
<evidence type="ECO:0000259" key="6">
    <source>
        <dbReference type="PROSITE" id="PS50885"/>
    </source>
</evidence>
<dbReference type="InterPro" id="IPR004090">
    <property type="entry name" value="Chemotax_Me-accpt_rcpt"/>
</dbReference>
<evidence type="ECO:0000313" key="8">
    <source>
        <dbReference type="Proteomes" id="UP000013520"/>
    </source>
</evidence>
<dbReference type="FunFam" id="1.10.287.950:FF:000001">
    <property type="entry name" value="Methyl-accepting chemotaxis sensory transducer"/>
    <property type="match status" value="1"/>
</dbReference>
<dbReference type="Pfam" id="PF00672">
    <property type="entry name" value="HAMP"/>
    <property type="match status" value="1"/>
</dbReference>
<evidence type="ECO:0000256" key="1">
    <source>
        <dbReference type="ARBA" id="ARBA00023224"/>
    </source>
</evidence>
<keyword evidence="4" id="KW-0472">Membrane</keyword>
<dbReference type="CDD" id="cd06225">
    <property type="entry name" value="HAMP"/>
    <property type="match status" value="1"/>
</dbReference>
<keyword evidence="4" id="KW-1133">Transmembrane helix</keyword>
<evidence type="ECO:0000256" key="4">
    <source>
        <dbReference type="SAM" id="Phobius"/>
    </source>
</evidence>
<dbReference type="GO" id="GO:0006935">
    <property type="term" value="P:chemotaxis"/>
    <property type="evidence" value="ECO:0007669"/>
    <property type="project" value="InterPro"/>
</dbReference>
<dbReference type="Gene3D" id="1.10.287.950">
    <property type="entry name" value="Methyl-accepting chemotaxis protein"/>
    <property type="match status" value="1"/>
</dbReference>
<dbReference type="PRINTS" id="PR00260">
    <property type="entry name" value="CHEMTRNSDUCR"/>
</dbReference>
<dbReference type="GO" id="GO:0004888">
    <property type="term" value="F:transmembrane signaling receptor activity"/>
    <property type="evidence" value="ECO:0007669"/>
    <property type="project" value="InterPro"/>
</dbReference>
<dbReference type="EMBL" id="CP003273">
    <property type="protein sequence ID" value="AGL01628.1"/>
    <property type="molecule type" value="Genomic_DNA"/>
</dbReference>
<dbReference type="InterPro" id="IPR003660">
    <property type="entry name" value="HAMP_dom"/>
</dbReference>
<feature type="domain" description="HAMP" evidence="6">
    <location>
        <begin position="203"/>
        <end position="256"/>
    </location>
</feature>
<dbReference type="PANTHER" id="PTHR32089">
    <property type="entry name" value="METHYL-ACCEPTING CHEMOTAXIS PROTEIN MCPB"/>
    <property type="match status" value="1"/>
</dbReference>
<dbReference type="SUPFAM" id="SSF58104">
    <property type="entry name" value="Methyl-accepting chemotaxis protein (MCP) signaling domain"/>
    <property type="match status" value="1"/>
</dbReference>
<dbReference type="PANTHER" id="PTHR32089:SF112">
    <property type="entry name" value="LYSOZYME-LIKE PROTEIN-RELATED"/>
    <property type="match status" value="1"/>
</dbReference>
<feature type="domain" description="Methyl-accepting transducer" evidence="5">
    <location>
        <begin position="254"/>
        <end position="497"/>
    </location>
</feature>
<dbReference type="RefSeq" id="WP_006522057.1">
    <property type="nucleotide sequence ID" value="NC_021184.1"/>
</dbReference>
<accession>R4KEK7</accession>